<organism evidence="1 2">
    <name type="scientific">Carboxydothermus pertinax</name>
    <dbReference type="NCBI Taxonomy" id="870242"/>
    <lineage>
        <taxon>Bacteria</taxon>
        <taxon>Bacillati</taxon>
        <taxon>Bacillota</taxon>
        <taxon>Clostridia</taxon>
        <taxon>Thermoanaerobacterales</taxon>
        <taxon>Thermoanaerobacteraceae</taxon>
        <taxon>Carboxydothermus</taxon>
    </lineage>
</organism>
<dbReference type="STRING" id="870242.cpu_16620"/>
<comment type="caution">
    <text evidence="1">The sequence shown here is derived from an EMBL/GenBank/DDBJ whole genome shotgun (WGS) entry which is preliminary data.</text>
</comment>
<dbReference type="Proteomes" id="UP000187485">
    <property type="component" value="Unassembled WGS sequence"/>
</dbReference>
<keyword evidence="2" id="KW-1185">Reference proteome</keyword>
<reference evidence="2" key="1">
    <citation type="submission" date="2016-12" db="EMBL/GenBank/DDBJ databases">
        <title>Draft Genome Sequences od Carboxydothermus pertinax and islandicus, Hydrogenogenic Carboxydotrophic Bacteria.</title>
        <authorList>
            <person name="Fukuyama Y."/>
            <person name="Ohmae K."/>
            <person name="Yoneda Y."/>
            <person name="Yoshida T."/>
            <person name="Sako Y."/>
        </authorList>
    </citation>
    <scope>NUCLEOTIDE SEQUENCE [LARGE SCALE GENOMIC DNA]</scope>
    <source>
        <strain evidence="2">Ug1</strain>
    </source>
</reference>
<proteinExistence type="predicted"/>
<accession>A0A1L8CW61</accession>
<sequence length="95" mass="10565">MSLYMDGDFLRIFVSDNGSGIDLSELPRTTLMAGYSTKHSAGWGFTLLLKTMDRIFLSTGPRGTTIVLEINLVDTHEKVATNNITALKEERVHYA</sequence>
<evidence type="ECO:0008006" key="3">
    <source>
        <dbReference type="Google" id="ProtNLM"/>
    </source>
</evidence>
<dbReference type="SUPFAM" id="SSF55874">
    <property type="entry name" value="ATPase domain of HSP90 chaperone/DNA topoisomerase II/histidine kinase"/>
    <property type="match status" value="1"/>
</dbReference>
<dbReference type="EMBL" id="BDJK01000031">
    <property type="protein sequence ID" value="GAV23152.1"/>
    <property type="molecule type" value="Genomic_DNA"/>
</dbReference>
<evidence type="ECO:0000313" key="2">
    <source>
        <dbReference type="Proteomes" id="UP000187485"/>
    </source>
</evidence>
<gene>
    <name evidence="1" type="ORF">cpu_16620</name>
</gene>
<name>A0A1L8CW61_9THEO</name>
<protein>
    <recommendedName>
        <fullName evidence="3">Histidine kinase/HSP90-like ATPase domain-containing protein</fullName>
    </recommendedName>
</protein>
<dbReference type="AlphaFoldDB" id="A0A1L8CW61"/>
<dbReference type="InterPro" id="IPR036890">
    <property type="entry name" value="HATPase_C_sf"/>
</dbReference>
<evidence type="ECO:0000313" key="1">
    <source>
        <dbReference type="EMBL" id="GAV23152.1"/>
    </source>
</evidence>
<dbReference type="Gene3D" id="3.30.565.10">
    <property type="entry name" value="Histidine kinase-like ATPase, C-terminal domain"/>
    <property type="match status" value="1"/>
</dbReference>